<feature type="compositionally biased region" description="Low complexity" evidence="1">
    <location>
        <begin position="206"/>
        <end position="225"/>
    </location>
</feature>
<comment type="caution">
    <text evidence="3">The sequence shown here is derived from an EMBL/GenBank/DDBJ whole genome shotgun (WGS) entry which is preliminary data.</text>
</comment>
<reference evidence="4" key="1">
    <citation type="journal article" date="2019" name="Int. J. Syst. Evol. Microbiol.">
        <title>The Global Catalogue of Microorganisms (GCM) 10K type strain sequencing project: providing services to taxonomists for standard genome sequencing and annotation.</title>
        <authorList>
            <consortium name="The Broad Institute Genomics Platform"/>
            <consortium name="The Broad Institute Genome Sequencing Center for Infectious Disease"/>
            <person name="Wu L."/>
            <person name="Ma J."/>
        </authorList>
    </citation>
    <scope>NUCLEOTIDE SEQUENCE [LARGE SCALE GENOMIC DNA]</scope>
    <source>
        <strain evidence="4">JCM 17808</strain>
    </source>
</reference>
<feature type="region of interest" description="Disordered" evidence="1">
    <location>
        <begin position="201"/>
        <end position="235"/>
    </location>
</feature>
<organism evidence="3 4">
    <name type="scientific">Brevibacterium pityocampae</name>
    <dbReference type="NCBI Taxonomy" id="506594"/>
    <lineage>
        <taxon>Bacteria</taxon>
        <taxon>Bacillati</taxon>
        <taxon>Actinomycetota</taxon>
        <taxon>Actinomycetes</taxon>
        <taxon>Micrococcales</taxon>
        <taxon>Brevibacteriaceae</taxon>
        <taxon>Brevibacterium</taxon>
    </lineage>
</organism>
<evidence type="ECO:0000313" key="4">
    <source>
        <dbReference type="Proteomes" id="UP001500642"/>
    </source>
</evidence>
<dbReference type="EMBL" id="BAABGL010000036">
    <property type="protein sequence ID" value="GAA4396148.1"/>
    <property type="molecule type" value="Genomic_DNA"/>
</dbReference>
<evidence type="ECO:0000259" key="2">
    <source>
        <dbReference type="Pfam" id="PF13529"/>
    </source>
</evidence>
<evidence type="ECO:0000313" key="3">
    <source>
        <dbReference type="EMBL" id="GAA4396148.1"/>
    </source>
</evidence>
<dbReference type="InterPro" id="IPR039564">
    <property type="entry name" value="Peptidase_C39-like"/>
</dbReference>
<gene>
    <name evidence="3" type="ORF">GCM10023167_27190</name>
</gene>
<accession>A0ABP8JU97</accession>
<dbReference type="Proteomes" id="UP001500642">
    <property type="component" value="Unassembled WGS sequence"/>
</dbReference>
<sequence length="365" mass="38584">MTVTHVRGESRALDAQVHRWQAPPVHLRVFTEAIPTWTARTPPGTSIEIRLRVGRSAEAEPSGGSRWSDWAVLARWSTDPGFCSTTVPGQALHGIRVDADTAVVDTAVLGGAADLVEVEALLHAAPSGAVPVLERVSVLTRGPAPRRPELAHSVPRGTNLELLLPPISQRQQGELPGYGAGDVWCSPTSLTMLLDFLDRADRRSGPADPGADDAAAAAPATSASGPEDEGGSPAVRTTLRGVWDHAYDGAGNWAFNTAWAAARGYDAFLDTLPDLRAGEELLAAGEPFIASVTFDAAELPEAGYETGGHLLVVSGVTAGGDVRVHDPAAPTAAAVRRIYPRAAFERAWLSREGSGGLVYRVRRRR</sequence>
<protein>
    <submittedName>
        <fullName evidence="3">Peptidase C39 family protein</fullName>
    </submittedName>
</protein>
<dbReference type="Gene3D" id="3.90.70.10">
    <property type="entry name" value="Cysteine proteinases"/>
    <property type="match status" value="1"/>
</dbReference>
<proteinExistence type="predicted"/>
<name>A0ABP8JU97_9MICO</name>
<evidence type="ECO:0000256" key="1">
    <source>
        <dbReference type="SAM" id="MobiDB-lite"/>
    </source>
</evidence>
<dbReference type="RefSeq" id="WP_345032850.1">
    <property type="nucleotide sequence ID" value="NZ_BAABGL010000036.1"/>
</dbReference>
<keyword evidence="4" id="KW-1185">Reference proteome</keyword>
<dbReference type="Pfam" id="PF13529">
    <property type="entry name" value="Peptidase_C39_2"/>
    <property type="match status" value="1"/>
</dbReference>
<feature type="domain" description="Peptidase C39-like" evidence="2">
    <location>
        <begin position="165"/>
        <end position="328"/>
    </location>
</feature>